<protein>
    <submittedName>
        <fullName evidence="1">Uncharacterized protein</fullName>
    </submittedName>
</protein>
<proteinExistence type="predicted"/>
<dbReference type="EMBL" id="LAZR01011564">
    <property type="protein sequence ID" value="KKM61043.1"/>
    <property type="molecule type" value="Genomic_DNA"/>
</dbReference>
<name>A0A0F9IUN7_9ZZZZ</name>
<accession>A0A0F9IUN7</accession>
<evidence type="ECO:0000313" key="1">
    <source>
        <dbReference type="EMBL" id="KKM61043.1"/>
    </source>
</evidence>
<sequence>MQNFPNVKIFEGAGNKVESDLNNFFLGKKLDLNKIKIAQSETNGIIHLTLIY</sequence>
<reference evidence="1" key="1">
    <citation type="journal article" date="2015" name="Nature">
        <title>Complex archaea that bridge the gap between prokaryotes and eukaryotes.</title>
        <authorList>
            <person name="Spang A."/>
            <person name="Saw J.H."/>
            <person name="Jorgensen S.L."/>
            <person name="Zaremba-Niedzwiedzka K."/>
            <person name="Martijn J."/>
            <person name="Lind A.E."/>
            <person name="van Eijk R."/>
            <person name="Schleper C."/>
            <person name="Guy L."/>
            <person name="Ettema T.J."/>
        </authorList>
    </citation>
    <scope>NUCLEOTIDE SEQUENCE</scope>
</reference>
<comment type="caution">
    <text evidence="1">The sequence shown here is derived from an EMBL/GenBank/DDBJ whole genome shotgun (WGS) entry which is preliminary data.</text>
</comment>
<gene>
    <name evidence="1" type="ORF">LCGC14_1535790</name>
</gene>
<dbReference type="AlphaFoldDB" id="A0A0F9IUN7"/>
<organism evidence="1">
    <name type="scientific">marine sediment metagenome</name>
    <dbReference type="NCBI Taxonomy" id="412755"/>
    <lineage>
        <taxon>unclassified sequences</taxon>
        <taxon>metagenomes</taxon>
        <taxon>ecological metagenomes</taxon>
    </lineage>
</organism>